<protein>
    <submittedName>
        <fullName evidence="6">GntR family transcriptional regulator</fullName>
    </submittedName>
</protein>
<sequence>MRLPIHINEQSAEPLYYQITVQLRALILSGQLVAGEQLPSIRELAQAVKCSVITIKRVYNDLENEGLIRTRQGTGTFVSDVSTAKKDEQRLATVEIALDDLMRQAEQVQVTKDELQQLFHQKLDQFYT</sequence>
<evidence type="ECO:0000256" key="1">
    <source>
        <dbReference type="ARBA" id="ARBA00023015"/>
    </source>
</evidence>
<dbReference type="PANTHER" id="PTHR38445:SF7">
    <property type="entry name" value="GNTR-FAMILY TRANSCRIPTIONAL REGULATOR"/>
    <property type="match status" value="1"/>
</dbReference>
<keyword evidence="1" id="KW-0805">Transcription regulation</keyword>
<dbReference type="SMART" id="SM00345">
    <property type="entry name" value="HTH_GNTR"/>
    <property type="match status" value="1"/>
</dbReference>
<dbReference type="PANTHER" id="PTHR38445">
    <property type="entry name" value="HTH-TYPE TRANSCRIPTIONAL REPRESSOR YTRA"/>
    <property type="match status" value="1"/>
</dbReference>
<evidence type="ECO:0000256" key="4">
    <source>
        <dbReference type="SAM" id="Coils"/>
    </source>
</evidence>
<keyword evidence="2" id="KW-0238">DNA-binding</keyword>
<dbReference type="InterPro" id="IPR000524">
    <property type="entry name" value="Tscrpt_reg_HTH_GntR"/>
</dbReference>
<evidence type="ECO:0000313" key="7">
    <source>
        <dbReference type="Proteomes" id="UP001597362"/>
    </source>
</evidence>
<dbReference type="SUPFAM" id="SSF46785">
    <property type="entry name" value="Winged helix' DNA-binding domain"/>
    <property type="match status" value="1"/>
</dbReference>
<dbReference type="InterPro" id="IPR036388">
    <property type="entry name" value="WH-like_DNA-bd_sf"/>
</dbReference>
<dbReference type="RefSeq" id="WP_377771136.1">
    <property type="nucleotide sequence ID" value="NZ_JBHUHO010000024.1"/>
</dbReference>
<gene>
    <name evidence="6" type="ORF">ACFSJH_08205</name>
</gene>
<dbReference type="Proteomes" id="UP001597362">
    <property type="component" value="Unassembled WGS sequence"/>
</dbReference>
<evidence type="ECO:0000256" key="2">
    <source>
        <dbReference type="ARBA" id="ARBA00023125"/>
    </source>
</evidence>
<dbReference type="Pfam" id="PF00392">
    <property type="entry name" value="GntR"/>
    <property type="match status" value="1"/>
</dbReference>
<evidence type="ECO:0000259" key="5">
    <source>
        <dbReference type="PROSITE" id="PS50949"/>
    </source>
</evidence>
<accession>A0ABW4YJP7</accession>
<keyword evidence="7" id="KW-1185">Reference proteome</keyword>
<keyword evidence="4" id="KW-0175">Coiled coil</keyword>
<organism evidence="6 7">
    <name type="scientific">Paenibacillus yanchengensis</name>
    <dbReference type="NCBI Taxonomy" id="2035833"/>
    <lineage>
        <taxon>Bacteria</taxon>
        <taxon>Bacillati</taxon>
        <taxon>Bacillota</taxon>
        <taxon>Bacilli</taxon>
        <taxon>Bacillales</taxon>
        <taxon>Paenibacillaceae</taxon>
        <taxon>Paenibacillus</taxon>
    </lineage>
</organism>
<name>A0ABW4YJP7_9BACL</name>
<feature type="coiled-coil region" evidence="4">
    <location>
        <begin position="84"/>
        <end position="118"/>
    </location>
</feature>
<reference evidence="7" key="1">
    <citation type="journal article" date="2019" name="Int. J. Syst. Evol. Microbiol.">
        <title>The Global Catalogue of Microorganisms (GCM) 10K type strain sequencing project: providing services to taxonomists for standard genome sequencing and annotation.</title>
        <authorList>
            <consortium name="The Broad Institute Genomics Platform"/>
            <consortium name="The Broad Institute Genome Sequencing Center for Infectious Disease"/>
            <person name="Wu L."/>
            <person name="Ma J."/>
        </authorList>
    </citation>
    <scope>NUCLEOTIDE SEQUENCE [LARGE SCALE GENOMIC DNA]</scope>
    <source>
        <strain evidence="7">GH52</strain>
    </source>
</reference>
<dbReference type="CDD" id="cd07377">
    <property type="entry name" value="WHTH_GntR"/>
    <property type="match status" value="1"/>
</dbReference>
<feature type="domain" description="HTH gntR-type" evidence="5">
    <location>
        <begin position="13"/>
        <end position="81"/>
    </location>
</feature>
<dbReference type="EMBL" id="JBHUHO010000024">
    <property type="protein sequence ID" value="MFD2115708.1"/>
    <property type="molecule type" value="Genomic_DNA"/>
</dbReference>
<evidence type="ECO:0000313" key="6">
    <source>
        <dbReference type="EMBL" id="MFD2115708.1"/>
    </source>
</evidence>
<keyword evidence="3" id="KW-0804">Transcription</keyword>
<comment type="caution">
    <text evidence="6">The sequence shown here is derived from an EMBL/GenBank/DDBJ whole genome shotgun (WGS) entry which is preliminary data.</text>
</comment>
<proteinExistence type="predicted"/>
<dbReference type="PROSITE" id="PS50949">
    <property type="entry name" value="HTH_GNTR"/>
    <property type="match status" value="1"/>
</dbReference>
<dbReference type="Gene3D" id="1.10.10.10">
    <property type="entry name" value="Winged helix-like DNA-binding domain superfamily/Winged helix DNA-binding domain"/>
    <property type="match status" value="1"/>
</dbReference>
<dbReference type="InterPro" id="IPR036390">
    <property type="entry name" value="WH_DNA-bd_sf"/>
</dbReference>
<evidence type="ECO:0000256" key="3">
    <source>
        <dbReference type="ARBA" id="ARBA00023163"/>
    </source>
</evidence>